<dbReference type="SUPFAM" id="SSF54909">
    <property type="entry name" value="Dimeric alpha+beta barrel"/>
    <property type="match status" value="2"/>
</dbReference>
<evidence type="ECO:0000313" key="4">
    <source>
        <dbReference type="Proteomes" id="UP000654345"/>
    </source>
</evidence>
<dbReference type="RefSeq" id="WP_201373383.1">
    <property type="nucleotide sequence ID" value="NZ_BNJG01000002.1"/>
</dbReference>
<keyword evidence="4" id="KW-1185">Reference proteome</keyword>
<evidence type="ECO:0000313" key="3">
    <source>
        <dbReference type="EMBL" id="GHO56934.1"/>
    </source>
</evidence>
<feature type="region of interest" description="Disordered" evidence="1">
    <location>
        <begin position="1"/>
        <end position="21"/>
    </location>
</feature>
<sequence length="272" mass="30642">MSDTNTQINKEQDVSQTPGQAGEAYSGIIELRQYTLKPGRRDELIALFEEHFIEGQEQAGAHVLGQFRRRNRPDQFVWLRGFTDMEARRLALQNFYYGPIWREHRDAANDTMIDSDNVLLFKPASRTGEFHLELNNRPGKDVPEAAGGIIIATLYTFATPVEAKFVELFEKGVAPVQRVAGAAISGYFVTEASENTFPALPVREGEHIFAWFASFADEAAYESYLSALSESDAWTAALTPTLQEWLARPQEVLELLPARRSLMRHHSSAHNI</sequence>
<comment type="caution">
    <text evidence="3">The sequence shown here is derived from an EMBL/GenBank/DDBJ whole genome shotgun (WGS) entry which is preliminary data.</text>
</comment>
<dbReference type="Proteomes" id="UP000654345">
    <property type="component" value="Unassembled WGS sequence"/>
</dbReference>
<dbReference type="Pfam" id="PF07978">
    <property type="entry name" value="NIPSNAP"/>
    <property type="match status" value="1"/>
</dbReference>
<proteinExistence type="predicted"/>
<protein>
    <submittedName>
        <fullName evidence="3">NIPSNAP family containing protein</fullName>
    </submittedName>
</protein>
<feature type="compositionally biased region" description="Polar residues" evidence="1">
    <location>
        <begin position="1"/>
        <end position="19"/>
    </location>
</feature>
<accession>A0ABQ3UW82</accession>
<dbReference type="Gene3D" id="3.30.70.100">
    <property type="match status" value="1"/>
</dbReference>
<evidence type="ECO:0000256" key="1">
    <source>
        <dbReference type="SAM" id="MobiDB-lite"/>
    </source>
</evidence>
<reference evidence="3 4" key="1">
    <citation type="journal article" date="2021" name="Int. J. Syst. Evol. Microbiol.">
        <title>Reticulibacter mediterranei gen. nov., sp. nov., within the new family Reticulibacteraceae fam. nov., and Ktedonospora formicarum gen. nov., sp. nov., Ktedonobacter robiniae sp. nov., Dictyobacter formicarum sp. nov. and Dictyobacter arantiisoli sp. nov., belonging to the class Ktedonobacteria.</title>
        <authorList>
            <person name="Yabe S."/>
            <person name="Zheng Y."/>
            <person name="Wang C.M."/>
            <person name="Sakai Y."/>
            <person name="Abe K."/>
            <person name="Yokota A."/>
            <person name="Donadio S."/>
            <person name="Cavaletti L."/>
            <person name="Monciardini P."/>
        </authorList>
    </citation>
    <scope>NUCLEOTIDE SEQUENCE [LARGE SCALE GENOMIC DNA]</scope>
    <source>
        <strain evidence="3 4">SOSP1-30</strain>
    </source>
</reference>
<organism evidence="3 4">
    <name type="scientific">Ktedonobacter robiniae</name>
    <dbReference type="NCBI Taxonomy" id="2778365"/>
    <lineage>
        <taxon>Bacteria</taxon>
        <taxon>Bacillati</taxon>
        <taxon>Chloroflexota</taxon>
        <taxon>Ktedonobacteria</taxon>
        <taxon>Ktedonobacterales</taxon>
        <taxon>Ktedonobacteraceae</taxon>
        <taxon>Ktedonobacter</taxon>
    </lineage>
</organism>
<dbReference type="InterPro" id="IPR011008">
    <property type="entry name" value="Dimeric_a/b-barrel"/>
</dbReference>
<evidence type="ECO:0000259" key="2">
    <source>
        <dbReference type="Pfam" id="PF07978"/>
    </source>
</evidence>
<dbReference type="InterPro" id="IPR012577">
    <property type="entry name" value="NIPSNAP"/>
</dbReference>
<gene>
    <name evidence="3" type="ORF">KSB_54090</name>
</gene>
<feature type="domain" description="NIPSNAP" evidence="2">
    <location>
        <begin position="30"/>
        <end position="123"/>
    </location>
</feature>
<name>A0ABQ3UW82_9CHLR</name>
<dbReference type="EMBL" id="BNJG01000002">
    <property type="protein sequence ID" value="GHO56934.1"/>
    <property type="molecule type" value="Genomic_DNA"/>
</dbReference>